<sequence>MKEEDADMDMMNIDWPADSVEKAKIIRTKAQTITSYVEAVSSSFITGISDVAEAYLAAIKAASADSQEVIPQKSFQEKANVYSENLRADQNTAVAKMQDGLQYLSYVVLSTSMPVG</sequence>
<dbReference type="PANTHER" id="PTHR36011">
    <property type="entry name" value="BAT2 DOMAIN PROTEIN"/>
    <property type="match status" value="1"/>
</dbReference>
<evidence type="ECO:0000313" key="3">
    <source>
        <dbReference type="Proteomes" id="UP000593562"/>
    </source>
</evidence>
<dbReference type="AlphaFoldDB" id="A0A7J7DHF0"/>
<comment type="caution">
    <text evidence="2">The sequence shown here is derived from an EMBL/GenBank/DDBJ whole genome shotgun (WGS) entry which is preliminary data.</text>
</comment>
<dbReference type="PANTHER" id="PTHR36011:SF1">
    <property type="entry name" value="BAT2 DOMAIN PROTEIN"/>
    <property type="match status" value="1"/>
</dbReference>
<accession>A0A7J7DHF0</accession>
<dbReference type="EMBL" id="JAAARO010000007">
    <property type="protein sequence ID" value="KAF5745664.1"/>
    <property type="molecule type" value="Genomic_DNA"/>
</dbReference>
<dbReference type="Pfam" id="PF25074">
    <property type="entry name" value="DUF7798"/>
    <property type="match status" value="1"/>
</dbReference>
<reference evidence="2 3" key="1">
    <citation type="journal article" date="2020" name="Nat. Commun.">
        <title>Genome of Tripterygium wilfordii and identification of cytochrome P450 involved in triptolide biosynthesis.</title>
        <authorList>
            <person name="Tu L."/>
            <person name="Su P."/>
            <person name="Zhang Z."/>
            <person name="Gao L."/>
            <person name="Wang J."/>
            <person name="Hu T."/>
            <person name="Zhou J."/>
            <person name="Zhang Y."/>
            <person name="Zhao Y."/>
            <person name="Liu Y."/>
            <person name="Song Y."/>
            <person name="Tong Y."/>
            <person name="Lu Y."/>
            <person name="Yang J."/>
            <person name="Xu C."/>
            <person name="Jia M."/>
            <person name="Peters R.J."/>
            <person name="Huang L."/>
            <person name="Gao W."/>
        </authorList>
    </citation>
    <scope>NUCLEOTIDE SEQUENCE [LARGE SCALE GENOMIC DNA]</scope>
    <source>
        <strain evidence="3">cv. XIE 37</strain>
        <tissue evidence="2">Leaf</tissue>
    </source>
</reference>
<proteinExistence type="predicted"/>
<protein>
    <recommendedName>
        <fullName evidence="1">DUF7798 domain-containing protein</fullName>
    </recommendedName>
</protein>
<evidence type="ECO:0000313" key="2">
    <source>
        <dbReference type="EMBL" id="KAF5745664.1"/>
    </source>
</evidence>
<gene>
    <name evidence="2" type="ORF">HS088_TW07G01256</name>
</gene>
<feature type="domain" description="DUF7798" evidence="1">
    <location>
        <begin position="2"/>
        <end position="113"/>
    </location>
</feature>
<keyword evidence="3" id="KW-1185">Reference proteome</keyword>
<organism evidence="2 3">
    <name type="scientific">Tripterygium wilfordii</name>
    <name type="common">Thunder God vine</name>
    <dbReference type="NCBI Taxonomy" id="458696"/>
    <lineage>
        <taxon>Eukaryota</taxon>
        <taxon>Viridiplantae</taxon>
        <taxon>Streptophyta</taxon>
        <taxon>Embryophyta</taxon>
        <taxon>Tracheophyta</taxon>
        <taxon>Spermatophyta</taxon>
        <taxon>Magnoliopsida</taxon>
        <taxon>eudicotyledons</taxon>
        <taxon>Gunneridae</taxon>
        <taxon>Pentapetalae</taxon>
        <taxon>rosids</taxon>
        <taxon>fabids</taxon>
        <taxon>Celastrales</taxon>
        <taxon>Celastraceae</taxon>
        <taxon>Tripterygium</taxon>
    </lineage>
</organism>
<dbReference type="InterPro" id="IPR056700">
    <property type="entry name" value="DUF7798"/>
</dbReference>
<name>A0A7J7DHF0_TRIWF</name>
<dbReference type="InParanoid" id="A0A7J7DHF0"/>
<evidence type="ECO:0000259" key="1">
    <source>
        <dbReference type="Pfam" id="PF25074"/>
    </source>
</evidence>
<dbReference type="Proteomes" id="UP000593562">
    <property type="component" value="Unassembled WGS sequence"/>
</dbReference>